<name>A0A9D4N6A4_DREPO</name>
<protein>
    <submittedName>
        <fullName evidence="1">Uncharacterized protein</fullName>
    </submittedName>
</protein>
<gene>
    <name evidence="1" type="ORF">DPMN_011519</name>
</gene>
<evidence type="ECO:0000313" key="1">
    <source>
        <dbReference type="EMBL" id="KAH3887502.1"/>
    </source>
</evidence>
<reference evidence="1" key="1">
    <citation type="journal article" date="2019" name="bioRxiv">
        <title>The Genome of the Zebra Mussel, Dreissena polymorpha: A Resource for Invasive Species Research.</title>
        <authorList>
            <person name="McCartney M.A."/>
            <person name="Auch B."/>
            <person name="Kono T."/>
            <person name="Mallez S."/>
            <person name="Zhang Y."/>
            <person name="Obille A."/>
            <person name="Becker A."/>
            <person name="Abrahante J.E."/>
            <person name="Garbe J."/>
            <person name="Badalamenti J.P."/>
            <person name="Herman A."/>
            <person name="Mangelson H."/>
            <person name="Liachko I."/>
            <person name="Sullivan S."/>
            <person name="Sone E.D."/>
            <person name="Koren S."/>
            <person name="Silverstein K.A.T."/>
            <person name="Beckman K.B."/>
            <person name="Gohl D.M."/>
        </authorList>
    </citation>
    <scope>NUCLEOTIDE SEQUENCE</scope>
    <source>
        <strain evidence="1">Duluth1</strain>
        <tissue evidence="1">Whole animal</tissue>
    </source>
</reference>
<comment type="caution">
    <text evidence="1">The sequence shown here is derived from an EMBL/GenBank/DDBJ whole genome shotgun (WGS) entry which is preliminary data.</text>
</comment>
<sequence length="66" mass="7845">MDIWITLSIFNGVFCLHRQSEAYERQCLEKLDRLIERARNLDDSLLSQKALLCRRLHGICKILQQE</sequence>
<dbReference type="EMBL" id="JAIWYP010000001">
    <property type="protein sequence ID" value="KAH3887502.1"/>
    <property type="molecule type" value="Genomic_DNA"/>
</dbReference>
<organism evidence="1 2">
    <name type="scientific">Dreissena polymorpha</name>
    <name type="common">Zebra mussel</name>
    <name type="synonym">Mytilus polymorpha</name>
    <dbReference type="NCBI Taxonomy" id="45954"/>
    <lineage>
        <taxon>Eukaryota</taxon>
        <taxon>Metazoa</taxon>
        <taxon>Spiralia</taxon>
        <taxon>Lophotrochozoa</taxon>
        <taxon>Mollusca</taxon>
        <taxon>Bivalvia</taxon>
        <taxon>Autobranchia</taxon>
        <taxon>Heteroconchia</taxon>
        <taxon>Euheterodonta</taxon>
        <taxon>Imparidentia</taxon>
        <taxon>Neoheterodontei</taxon>
        <taxon>Myida</taxon>
        <taxon>Dreissenoidea</taxon>
        <taxon>Dreissenidae</taxon>
        <taxon>Dreissena</taxon>
    </lineage>
</organism>
<dbReference type="Proteomes" id="UP000828390">
    <property type="component" value="Unassembled WGS sequence"/>
</dbReference>
<keyword evidence="2" id="KW-1185">Reference proteome</keyword>
<accession>A0A9D4N6A4</accession>
<proteinExistence type="predicted"/>
<reference evidence="1" key="2">
    <citation type="submission" date="2020-11" db="EMBL/GenBank/DDBJ databases">
        <authorList>
            <person name="McCartney M.A."/>
            <person name="Auch B."/>
            <person name="Kono T."/>
            <person name="Mallez S."/>
            <person name="Becker A."/>
            <person name="Gohl D.M."/>
            <person name="Silverstein K.A.T."/>
            <person name="Koren S."/>
            <person name="Bechman K.B."/>
            <person name="Herman A."/>
            <person name="Abrahante J.E."/>
            <person name="Garbe J."/>
        </authorList>
    </citation>
    <scope>NUCLEOTIDE SEQUENCE</scope>
    <source>
        <strain evidence="1">Duluth1</strain>
        <tissue evidence="1">Whole animal</tissue>
    </source>
</reference>
<dbReference type="AlphaFoldDB" id="A0A9D4N6A4"/>
<evidence type="ECO:0000313" key="2">
    <source>
        <dbReference type="Proteomes" id="UP000828390"/>
    </source>
</evidence>